<gene>
    <name evidence="1" type="ORF">GALL_510000</name>
</gene>
<protein>
    <submittedName>
        <fullName evidence="1">Uncharacterized protein</fullName>
    </submittedName>
</protein>
<dbReference type="AlphaFoldDB" id="A0A1J5PIQ4"/>
<evidence type="ECO:0000313" key="1">
    <source>
        <dbReference type="EMBL" id="OIQ67420.1"/>
    </source>
</evidence>
<sequence>MRFEALGAAHRRVGAQHHDRLVVGIDPQALGQQGQAGRAAGGWYDRAFGNGAHRDVSVVRCAPGLLVSGQRQSRTSGKSSNRVRM</sequence>
<proteinExistence type="predicted"/>
<comment type="caution">
    <text evidence="1">The sequence shown here is derived from an EMBL/GenBank/DDBJ whole genome shotgun (WGS) entry which is preliminary data.</text>
</comment>
<reference evidence="1" key="1">
    <citation type="submission" date="2016-10" db="EMBL/GenBank/DDBJ databases">
        <title>Sequence of Gallionella enrichment culture.</title>
        <authorList>
            <person name="Poehlein A."/>
            <person name="Muehling M."/>
            <person name="Daniel R."/>
        </authorList>
    </citation>
    <scope>NUCLEOTIDE SEQUENCE</scope>
</reference>
<dbReference type="EMBL" id="MLJW01005937">
    <property type="protein sequence ID" value="OIQ67420.1"/>
    <property type="molecule type" value="Genomic_DNA"/>
</dbReference>
<name>A0A1J5PIQ4_9ZZZZ</name>
<organism evidence="1">
    <name type="scientific">mine drainage metagenome</name>
    <dbReference type="NCBI Taxonomy" id="410659"/>
    <lineage>
        <taxon>unclassified sequences</taxon>
        <taxon>metagenomes</taxon>
        <taxon>ecological metagenomes</taxon>
    </lineage>
</organism>
<accession>A0A1J5PIQ4</accession>